<comment type="caution">
    <text evidence="3">The sequence shown here is derived from an EMBL/GenBank/DDBJ whole genome shotgun (WGS) entry which is preliminary data.</text>
</comment>
<organism evidence="3 4">
    <name type="scientific">Xylaria multiplex</name>
    <dbReference type="NCBI Taxonomy" id="323545"/>
    <lineage>
        <taxon>Eukaryota</taxon>
        <taxon>Fungi</taxon>
        <taxon>Dikarya</taxon>
        <taxon>Ascomycota</taxon>
        <taxon>Pezizomycotina</taxon>
        <taxon>Sordariomycetes</taxon>
        <taxon>Xylariomycetidae</taxon>
        <taxon>Xylariales</taxon>
        <taxon>Xylariaceae</taxon>
        <taxon>Xylaria</taxon>
    </lineage>
</organism>
<name>A0A7C8MJ37_9PEZI</name>
<proteinExistence type="predicted"/>
<dbReference type="InterPro" id="IPR010730">
    <property type="entry name" value="HET"/>
</dbReference>
<accession>A0A7C8MJ37</accession>
<dbReference type="PANTHER" id="PTHR33112">
    <property type="entry name" value="DOMAIN PROTEIN, PUTATIVE-RELATED"/>
    <property type="match status" value="1"/>
</dbReference>
<dbReference type="PANTHER" id="PTHR33112:SF16">
    <property type="entry name" value="HETEROKARYON INCOMPATIBILITY DOMAIN-CONTAINING PROTEIN"/>
    <property type="match status" value="1"/>
</dbReference>
<sequence length="823" mass="93579">MDNFILLPSTTPVASDSSPNNPYEQFTNQVVVHDKFADQPEDDTIYLNRQACIPDGPDDVSSGTTIATLCDPCSTALIINDIRAKSNEDDETPKLKISSLDPKQWHDAYSHPNTYARGPHRMSDTSGWILSEAMCYEGVETRWHYRQFCIGGNDERIVTLPDLPELATSPPNNCPFCSKLKELFQDKYADRHWWNGPAKLRFCLQYEWVEKRITKSKLGKGSEQPPQVKTTGGLDCLSVILHHPDLDEEHTDVHKFDIEAWPGPLRNWLHISKSPLDPSGPISDMNIQFIQSCIDTCIRDHDACKKKLSNTTSVRPQLSDGKPNDEMAMLVEKKKLSDNQFVPTRLLDVDFSSERVRLVEGNQISFGDSKLKYVTLSYCWGDPANVLKTLAGNKQEYSTVGISTSTMPVVFQEAIKVVRELGIRYLWIDALCIIQNDTADWEAESVKMCDVFSHSYVTVSAARSSSSTESFLGKPSRPLLCVRFRSSIEPGISGVYSIRLDGKENVSQAADLSHLTFQKRAWVWQEQVMSTRQLIFADKGFQIRCNGGIRLEDGRTTTDPTMTLNKGSGNVDFWEAFLEKFTQRDIRYSSDKLAAVAGVAKYIHASLGEAGHTTEYLAGLWLDEKLEKFCSHILWKCHKPKQSFEAMSTRLLCGKDYCAPSWSWASRCEGVVFRGKPWPSFKVMWKDLKPYNDNTMVRVKHGSSIVLRGFMRQTPVTPTRNDFIPNAERWGNYWKMETANGTLYFWLDWEPAMENQEEAQRRKKLELFLISVTPTPEADGRRSAYGLLLLEFEDGHYRRVGMFQHHGDIDWLGRSPLCDVKIM</sequence>
<feature type="compositionally biased region" description="Polar residues" evidence="1">
    <location>
        <begin position="8"/>
        <end position="21"/>
    </location>
</feature>
<dbReference type="AlphaFoldDB" id="A0A7C8MJ37"/>
<protein>
    <recommendedName>
        <fullName evidence="2">Heterokaryon incompatibility domain-containing protein</fullName>
    </recommendedName>
</protein>
<evidence type="ECO:0000259" key="2">
    <source>
        <dbReference type="Pfam" id="PF06985"/>
    </source>
</evidence>
<evidence type="ECO:0000256" key="1">
    <source>
        <dbReference type="SAM" id="MobiDB-lite"/>
    </source>
</evidence>
<dbReference type="Proteomes" id="UP000481858">
    <property type="component" value="Unassembled WGS sequence"/>
</dbReference>
<feature type="region of interest" description="Disordered" evidence="1">
    <location>
        <begin position="1"/>
        <end position="21"/>
    </location>
</feature>
<reference evidence="3 4" key="1">
    <citation type="submission" date="2019-12" db="EMBL/GenBank/DDBJ databases">
        <title>Draft genome sequence of the ascomycete Xylaria multiplex DSM 110363.</title>
        <authorList>
            <person name="Buettner E."/>
            <person name="Kellner H."/>
        </authorList>
    </citation>
    <scope>NUCLEOTIDE SEQUENCE [LARGE SCALE GENOMIC DNA]</scope>
    <source>
        <strain evidence="3 4">DSM 110363</strain>
    </source>
</reference>
<dbReference type="InParanoid" id="A0A7C8MJ37"/>
<feature type="domain" description="Heterokaryon incompatibility" evidence="2">
    <location>
        <begin position="373"/>
        <end position="526"/>
    </location>
</feature>
<evidence type="ECO:0000313" key="4">
    <source>
        <dbReference type="Proteomes" id="UP000481858"/>
    </source>
</evidence>
<dbReference type="OrthoDB" id="2958217at2759"/>
<dbReference type="Pfam" id="PF06985">
    <property type="entry name" value="HET"/>
    <property type="match status" value="1"/>
</dbReference>
<evidence type="ECO:0000313" key="3">
    <source>
        <dbReference type="EMBL" id="KAF2962671.1"/>
    </source>
</evidence>
<dbReference type="EMBL" id="WUBL01000301">
    <property type="protein sequence ID" value="KAF2962671.1"/>
    <property type="molecule type" value="Genomic_DNA"/>
</dbReference>
<keyword evidence="4" id="KW-1185">Reference proteome</keyword>
<gene>
    <name evidence="3" type="ORF">GQX73_g10902</name>
</gene>